<dbReference type="Pfam" id="PF05071">
    <property type="entry name" value="NDUFA12"/>
    <property type="match status" value="1"/>
</dbReference>
<dbReference type="GeneID" id="90075340"/>
<dbReference type="AlphaFoldDB" id="A0AAV5QS19"/>
<evidence type="ECO:0000313" key="3">
    <source>
        <dbReference type="EMBL" id="GMM37365.1"/>
    </source>
</evidence>
<gene>
    <name evidence="3" type="ORF">DASC09_046900</name>
</gene>
<name>A0AAV5QS19_9ASCO</name>
<dbReference type="GO" id="GO:0005739">
    <property type="term" value="C:mitochondrion"/>
    <property type="evidence" value="ECO:0007669"/>
    <property type="project" value="TreeGrafter"/>
</dbReference>
<accession>A0AAV5QS19</accession>
<evidence type="ECO:0000313" key="4">
    <source>
        <dbReference type="Proteomes" id="UP001360560"/>
    </source>
</evidence>
<evidence type="ECO:0000256" key="1">
    <source>
        <dbReference type="ARBA" id="ARBA00007355"/>
    </source>
</evidence>
<feature type="region of interest" description="Disordered" evidence="2">
    <location>
        <begin position="141"/>
        <end position="191"/>
    </location>
</feature>
<dbReference type="InterPro" id="IPR007763">
    <property type="entry name" value="NDUFA12"/>
</dbReference>
<sequence length="191" mass="22612">MEFLKGKVSLYKALWLKWRSLKSIPFRKKFFIGYDLKGNTYWEFYLESSQERMRRIVEYRNPAPHYEQSATSQDLPPQCMMWLRRTRPDFPTLEELQGDLIRQQRMKILAAQADERWRQGSLLQNPGLTKEQQERLNIITGGLHNNNSTKPEQEQATKEPNQVKEEKSESPFSTGQANDPIEEAVMKPHRR</sequence>
<organism evidence="3 4">
    <name type="scientific">Saccharomycopsis crataegensis</name>
    <dbReference type="NCBI Taxonomy" id="43959"/>
    <lineage>
        <taxon>Eukaryota</taxon>
        <taxon>Fungi</taxon>
        <taxon>Dikarya</taxon>
        <taxon>Ascomycota</taxon>
        <taxon>Saccharomycotina</taxon>
        <taxon>Saccharomycetes</taxon>
        <taxon>Saccharomycopsidaceae</taxon>
        <taxon>Saccharomycopsis</taxon>
    </lineage>
</organism>
<proteinExistence type="inferred from homology"/>
<dbReference type="GO" id="GO:0045271">
    <property type="term" value="C:respiratory chain complex I"/>
    <property type="evidence" value="ECO:0007669"/>
    <property type="project" value="InterPro"/>
</dbReference>
<evidence type="ECO:0008006" key="5">
    <source>
        <dbReference type="Google" id="ProtNLM"/>
    </source>
</evidence>
<dbReference type="PANTHER" id="PTHR32470:SF2">
    <property type="entry name" value="NADH DEHYDROGENASE [UBIQUINONE] 1 ALPHA SUBCOMPLEX ASSEMBLY FACTOR 2"/>
    <property type="match status" value="1"/>
</dbReference>
<dbReference type="PANTHER" id="PTHR32470">
    <property type="entry name" value="ADH DEHYDROGENASE [UBIQUINONE] 1 ALPHA SUBCOMPLEX ASSEMBLY FACTOR 2"/>
    <property type="match status" value="1"/>
</dbReference>
<reference evidence="3 4" key="1">
    <citation type="journal article" date="2023" name="Elife">
        <title>Identification of key yeast species and microbe-microbe interactions impacting larval growth of Drosophila in the wild.</title>
        <authorList>
            <person name="Mure A."/>
            <person name="Sugiura Y."/>
            <person name="Maeda R."/>
            <person name="Honda K."/>
            <person name="Sakurai N."/>
            <person name="Takahashi Y."/>
            <person name="Watada M."/>
            <person name="Katoh T."/>
            <person name="Gotoh A."/>
            <person name="Gotoh Y."/>
            <person name="Taniguchi I."/>
            <person name="Nakamura K."/>
            <person name="Hayashi T."/>
            <person name="Katayama T."/>
            <person name="Uemura T."/>
            <person name="Hattori Y."/>
        </authorList>
    </citation>
    <scope>NUCLEOTIDE SEQUENCE [LARGE SCALE GENOMIC DNA]</scope>
    <source>
        <strain evidence="3 4">SC-9</strain>
    </source>
</reference>
<dbReference type="InterPro" id="IPR052618">
    <property type="entry name" value="ComplexI_NDUFA12"/>
</dbReference>
<protein>
    <recommendedName>
        <fullName evidence="5">NADH dehydrogenase [ubiquinone] 1 alpha subcomplex subunit</fullName>
    </recommendedName>
</protein>
<dbReference type="GO" id="GO:0032981">
    <property type="term" value="P:mitochondrial respiratory chain complex I assembly"/>
    <property type="evidence" value="ECO:0007669"/>
    <property type="project" value="TreeGrafter"/>
</dbReference>
<feature type="compositionally biased region" description="Basic and acidic residues" evidence="2">
    <location>
        <begin position="151"/>
        <end position="169"/>
    </location>
</feature>
<evidence type="ECO:0000256" key="2">
    <source>
        <dbReference type="SAM" id="MobiDB-lite"/>
    </source>
</evidence>
<dbReference type="EMBL" id="BTFZ01000011">
    <property type="protein sequence ID" value="GMM37365.1"/>
    <property type="molecule type" value="Genomic_DNA"/>
</dbReference>
<dbReference type="RefSeq" id="XP_064854361.1">
    <property type="nucleotide sequence ID" value="XM_064998289.1"/>
</dbReference>
<comment type="caution">
    <text evidence="3">The sequence shown here is derived from an EMBL/GenBank/DDBJ whole genome shotgun (WGS) entry which is preliminary data.</text>
</comment>
<comment type="similarity">
    <text evidence="1">Belongs to the complex I NDUFA12 subunit family.</text>
</comment>
<keyword evidence="4" id="KW-1185">Reference proteome</keyword>
<dbReference type="Proteomes" id="UP001360560">
    <property type="component" value="Unassembled WGS sequence"/>
</dbReference>